<gene>
    <name evidence="13" type="primary">ccmD</name>
    <name evidence="13" type="ORF">ABDB84_15300</name>
</gene>
<organism evidence="13 14">
    <name type="scientific">Uliginosibacterium sediminicola</name>
    <dbReference type="NCBI Taxonomy" id="2024550"/>
    <lineage>
        <taxon>Bacteria</taxon>
        <taxon>Pseudomonadati</taxon>
        <taxon>Pseudomonadota</taxon>
        <taxon>Betaproteobacteria</taxon>
        <taxon>Rhodocyclales</taxon>
        <taxon>Zoogloeaceae</taxon>
        <taxon>Uliginosibacterium</taxon>
    </lineage>
</organism>
<evidence type="ECO:0000256" key="8">
    <source>
        <dbReference type="ARBA" id="ARBA00022692"/>
    </source>
</evidence>
<dbReference type="EMBL" id="JBDIVE010000009">
    <property type="protein sequence ID" value="MEN3069847.1"/>
    <property type="molecule type" value="Genomic_DNA"/>
</dbReference>
<evidence type="ECO:0000256" key="12">
    <source>
        <dbReference type="RuleBase" id="RU363101"/>
    </source>
</evidence>
<comment type="function">
    <text evidence="1 12">Required for the export of heme to the periplasm for the biogenesis of c-type cytochromes.</text>
</comment>
<dbReference type="InterPro" id="IPR007078">
    <property type="entry name" value="Haem_export_protD_CcmD"/>
</dbReference>
<evidence type="ECO:0000256" key="11">
    <source>
        <dbReference type="ARBA" id="ARBA00023136"/>
    </source>
</evidence>
<evidence type="ECO:0000256" key="10">
    <source>
        <dbReference type="ARBA" id="ARBA00022989"/>
    </source>
</evidence>
<comment type="caution">
    <text evidence="13">The sequence shown here is derived from an EMBL/GenBank/DDBJ whole genome shotgun (WGS) entry which is preliminary data.</text>
</comment>
<keyword evidence="14" id="KW-1185">Reference proteome</keyword>
<sequence>MNWASLADFINMGGRGFFVWGSYGVSLALILAELWLLSQRRKQSLQRLRALQQLDQ</sequence>
<dbReference type="NCBIfam" id="TIGR03141">
    <property type="entry name" value="cytochro_ccmD"/>
    <property type="match status" value="1"/>
</dbReference>
<name>A0ABU9Z255_9RHOO</name>
<evidence type="ECO:0000256" key="1">
    <source>
        <dbReference type="ARBA" id="ARBA00002442"/>
    </source>
</evidence>
<keyword evidence="5 12" id="KW-0813">Transport</keyword>
<dbReference type="Pfam" id="PF04995">
    <property type="entry name" value="CcmD"/>
    <property type="match status" value="1"/>
</dbReference>
<evidence type="ECO:0000313" key="13">
    <source>
        <dbReference type="EMBL" id="MEN3069847.1"/>
    </source>
</evidence>
<keyword evidence="10 12" id="KW-1133">Transmembrane helix</keyword>
<feature type="transmembrane region" description="Helical" evidence="12">
    <location>
        <begin position="17"/>
        <end position="37"/>
    </location>
</feature>
<dbReference type="Proteomes" id="UP001410394">
    <property type="component" value="Unassembled WGS sequence"/>
</dbReference>
<keyword evidence="11 12" id="KW-0472">Membrane</keyword>
<accession>A0ABU9Z255</accession>
<keyword evidence="8 12" id="KW-0812">Transmembrane</keyword>
<evidence type="ECO:0000256" key="5">
    <source>
        <dbReference type="ARBA" id="ARBA00022448"/>
    </source>
</evidence>
<evidence type="ECO:0000313" key="14">
    <source>
        <dbReference type="Proteomes" id="UP001410394"/>
    </source>
</evidence>
<proteinExistence type="inferred from homology"/>
<evidence type="ECO:0000256" key="4">
    <source>
        <dbReference type="ARBA" id="ARBA00016461"/>
    </source>
</evidence>
<keyword evidence="7 12" id="KW-0997">Cell inner membrane</keyword>
<dbReference type="RefSeq" id="WP_345920621.1">
    <property type="nucleotide sequence ID" value="NZ_JBDIVE010000009.1"/>
</dbReference>
<keyword evidence="9 12" id="KW-0201">Cytochrome c-type biogenesis</keyword>
<evidence type="ECO:0000256" key="2">
    <source>
        <dbReference type="ARBA" id="ARBA00004377"/>
    </source>
</evidence>
<evidence type="ECO:0000256" key="3">
    <source>
        <dbReference type="ARBA" id="ARBA00008741"/>
    </source>
</evidence>
<comment type="similarity">
    <text evidence="3 12">Belongs to the CcmD/CycX/HelD family.</text>
</comment>
<reference evidence="13 14" key="1">
    <citation type="journal article" date="2018" name="Int. J. Syst. Evol. Microbiol.">
        <title>Uliginosibacterium sediminicola sp. nov., isolated from freshwater sediment.</title>
        <authorList>
            <person name="Hwang W.M."/>
            <person name="Kim S.M."/>
            <person name="Kang K."/>
            <person name="Ahn T.Y."/>
        </authorList>
    </citation>
    <scope>NUCLEOTIDE SEQUENCE [LARGE SCALE GENOMIC DNA]</scope>
    <source>
        <strain evidence="13 14">M1-21</strain>
    </source>
</reference>
<evidence type="ECO:0000256" key="6">
    <source>
        <dbReference type="ARBA" id="ARBA00022475"/>
    </source>
</evidence>
<evidence type="ECO:0000256" key="7">
    <source>
        <dbReference type="ARBA" id="ARBA00022519"/>
    </source>
</evidence>
<comment type="subcellular location">
    <subcellularLocation>
        <location evidence="2 12">Cell inner membrane</location>
        <topology evidence="2 12">Single-pass membrane protein</topology>
    </subcellularLocation>
</comment>
<evidence type="ECO:0000256" key="9">
    <source>
        <dbReference type="ARBA" id="ARBA00022748"/>
    </source>
</evidence>
<keyword evidence="6 12" id="KW-1003">Cell membrane</keyword>
<protein>
    <recommendedName>
        <fullName evidence="4 12">Heme exporter protein D</fullName>
    </recommendedName>
</protein>